<keyword evidence="2" id="KW-1185">Reference proteome</keyword>
<name>A0A9W9CSD4_9PLEO</name>
<dbReference type="Pfam" id="PF11905">
    <property type="entry name" value="DUF3425"/>
    <property type="match status" value="1"/>
</dbReference>
<gene>
    <name evidence="1" type="ORF">N0V83_000689</name>
</gene>
<dbReference type="PANTHER" id="PTHR37012">
    <property type="entry name" value="B-ZIP TRANSCRIPTION FACTOR (EUROFUNG)-RELATED"/>
    <property type="match status" value="1"/>
</dbReference>
<dbReference type="PANTHER" id="PTHR37012:SF2">
    <property type="entry name" value="BZIP DOMAIN-CONTAINING PROTEIN-RELATED"/>
    <property type="match status" value="1"/>
</dbReference>
<protein>
    <submittedName>
        <fullName evidence="1">Uncharacterized protein</fullName>
    </submittedName>
</protein>
<proteinExistence type="predicted"/>
<accession>A0A9W9CSD4</accession>
<dbReference type="InterPro" id="IPR021833">
    <property type="entry name" value="DUF3425"/>
</dbReference>
<dbReference type="Proteomes" id="UP001140560">
    <property type="component" value="Unassembled WGS sequence"/>
</dbReference>
<reference evidence="1" key="1">
    <citation type="submission" date="2022-10" db="EMBL/GenBank/DDBJ databases">
        <title>Tapping the CABI collections for fungal endophytes: first genome assemblies for Collariella, Neodidymelliopsis, Ascochyta clinopodiicola, Didymella pomorum, Didymosphaeria variabile, Neocosmospora piperis and Neocucurbitaria cava.</title>
        <authorList>
            <person name="Hill R."/>
        </authorList>
    </citation>
    <scope>NUCLEOTIDE SEQUENCE</scope>
    <source>
        <strain evidence="1">IMI 356814</strain>
    </source>
</reference>
<comment type="caution">
    <text evidence="1">The sequence shown here is derived from an EMBL/GenBank/DDBJ whole genome shotgun (WGS) entry which is preliminary data.</text>
</comment>
<evidence type="ECO:0000313" key="2">
    <source>
        <dbReference type="Proteomes" id="UP001140560"/>
    </source>
</evidence>
<dbReference type="AlphaFoldDB" id="A0A9W9CSD4"/>
<dbReference type="OrthoDB" id="3775219at2759"/>
<organism evidence="1 2">
    <name type="scientific">Neocucurbitaria cava</name>
    <dbReference type="NCBI Taxonomy" id="798079"/>
    <lineage>
        <taxon>Eukaryota</taxon>
        <taxon>Fungi</taxon>
        <taxon>Dikarya</taxon>
        <taxon>Ascomycota</taxon>
        <taxon>Pezizomycotina</taxon>
        <taxon>Dothideomycetes</taxon>
        <taxon>Pleosporomycetidae</taxon>
        <taxon>Pleosporales</taxon>
        <taxon>Pleosporineae</taxon>
        <taxon>Cucurbitariaceae</taxon>
        <taxon>Neocucurbitaria</taxon>
    </lineage>
</organism>
<dbReference type="EMBL" id="JAPEUY010000001">
    <property type="protein sequence ID" value="KAJ4377859.1"/>
    <property type="molecule type" value="Genomic_DNA"/>
</dbReference>
<evidence type="ECO:0000313" key="1">
    <source>
        <dbReference type="EMBL" id="KAJ4377859.1"/>
    </source>
</evidence>
<sequence length="124" mass="14418">MVRYLIWPSVENMNANPDWLMPAVNKQESAPYDILIDLIPWPQVRRLLYQNPQEYPVVQMVGLVGLKWPYADDACHFWDIEAGYTRMTPLFETTISDLNNWTIDPKILELIPQLEGHIPVKPVA</sequence>